<dbReference type="SUPFAM" id="SSF56235">
    <property type="entry name" value="N-terminal nucleophile aminohydrolases (Ntn hydrolases)"/>
    <property type="match status" value="1"/>
</dbReference>
<dbReference type="Gene3D" id="1.10.1400.10">
    <property type="match status" value="1"/>
</dbReference>
<dbReference type="InterPro" id="IPR023343">
    <property type="entry name" value="Penicillin_amidase_dom1"/>
</dbReference>
<keyword evidence="2" id="KW-0378">Hydrolase</keyword>
<organism evidence="5 6">
    <name type="scientific">Melghirimyces algeriensis</name>
    <dbReference type="NCBI Taxonomy" id="910412"/>
    <lineage>
        <taxon>Bacteria</taxon>
        <taxon>Bacillati</taxon>
        <taxon>Bacillota</taxon>
        <taxon>Bacilli</taxon>
        <taxon>Bacillales</taxon>
        <taxon>Thermoactinomycetaceae</taxon>
        <taxon>Melghirimyces</taxon>
    </lineage>
</organism>
<evidence type="ECO:0000313" key="6">
    <source>
        <dbReference type="Proteomes" id="UP000315636"/>
    </source>
</evidence>
<dbReference type="Gene3D" id="1.10.439.10">
    <property type="entry name" value="Penicillin Amidohydrolase, domain 1"/>
    <property type="match status" value="1"/>
</dbReference>
<evidence type="ECO:0000256" key="1">
    <source>
        <dbReference type="ARBA" id="ARBA00006586"/>
    </source>
</evidence>
<keyword evidence="6" id="KW-1185">Reference proteome</keyword>
<proteinExistence type="inferred from homology"/>
<dbReference type="Gene3D" id="3.60.20.10">
    <property type="entry name" value="Glutamine Phosphoribosylpyrophosphate, subunit 1, domain 1"/>
    <property type="match status" value="1"/>
</dbReference>
<dbReference type="RefSeq" id="WP_142505614.1">
    <property type="nucleotide sequence ID" value="NZ_FXTI01000006.1"/>
</dbReference>
<dbReference type="Proteomes" id="UP000315636">
    <property type="component" value="Unassembled WGS sequence"/>
</dbReference>
<dbReference type="Gene3D" id="2.30.120.10">
    <property type="match status" value="1"/>
</dbReference>
<comment type="similarity">
    <text evidence="1">Belongs to the peptidase S45 family.</text>
</comment>
<dbReference type="AlphaFoldDB" id="A0A521DGX7"/>
<sequence length="914" mass="102391">MFHLGWIVSAFSFVAVIVGLRIFGRRKMLRRVVCLGMTGVLAVLPMVHGDFSPVAAKSESDPGGFLNILPPGQDGGVNLGEALGYWIAKKYPKHFNDQTNMYKSLIQRAPTISEGELSRYFKKASLGVQEKPERTYSPKEGVTIRRDSFGVPHIEGETREAAMYAVGYVTAEDRLFMMDVLRHLGRAKLSQFLGESERNRKMDEAQLKVAPYKEEDLTRQIRNLCADGKEGAQICEDVKHYTAGVNAYIKKARLEIGKLPVEYIALFKSPKDWKPEDSVAIASLVGGIFGKGGGQEVANGKFLSQLKKKHGAKEGKRIWEDFRSAEDAESPVTISKRYPYNQGHQVDPRSTALLDLKTVDQTLKELQPPEMKIDGPLGPIDLRVADGMSNALLVDGKHTKEGRPIAVFGPQTAYYSPQLLMEVDVQAPGIEARGVAFAGSNMYVQMGRGKDFAWSATSSGADNVDQWVVKLCEPDGGSPTIQSQGYQYKGTCRPMESWQHTQTVTPWVKKADRKPNMKTKKMDLKVNRTVYGPVSARGTVKGKPVAVVTQRSTYMKELDSAIGFKRVNDPQYMKEGTTAFLEAFDHVNYTFNWFYVDQEDIAYKQSCLCPIRDKRTHPDLPTWGTGEYDWTGSFLKGKDQPQAVNPSQGYLVNWNNKQAPGFRANDSVYSYGPIHRSDLLEKRIKKAVDSGERLTRADMVNMMTDASTVDLKGQEVYPWVLKVLGEKAPNRDPVLQKMRDRLAAWVRAGGHRRDLAGDGRYDYAVAVAIGDAYFQQLVKTIFGSDLKGTKLPSKVEDHPNQRLGSAYNAGYYAYVQKDLRQVLGNKVKDRWHKTYCGEGDLKRCRDDLWKALQNTADHLSKAYDSSNVDQWIYDASKDRIKQEPLGAVEAPTMPWMNRPTFQQVVQVGVPIPQQ</sequence>
<feature type="transmembrane region" description="Helical" evidence="4">
    <location>
        <begin position="31"/>
        <end position="48"/>
    </location>
</feature>
<dbReference type="Gene3D" id="1.10.287.150">
    <property type="match status" value="1"/>
</dbReference>
<accession>A0A521DGX7</accession>
<dbReference type="GO" id="GO:0017000">
    <property type="term" value="P:antibiotic biosynthetic process"/>
    <property type="evidence" value="ECO:0007669"/>
    <property type="project" value="InterPro"/>
</dbReference>
<evidence type="ECO:0000256" key="4">
    <source>
        <dbReference type="SAM" id="Phobius"/>
    </source>
</evidence>
<dbReference type="GO" id="GO:0016811">
    <property type="term" value="F:hydrolase activity, acting on carbon-nitrogen (but not peptide) bonds, in linear amides"/>
    <property type="evidence" value="ECO:0007669"/>
    <property type="project" value="InterPro"/>
</dbReference>
<dbReference type="InterPro" id="IPR043146">
    <property type="entry name" value="Penicillin_amidase_N_B-knob"/>
</dbReference>
<keyword evidence="3" id="KW-0865">Zymogen</keyword>
<evidence type="ECO:0000313" key="5">
    <source>
        <dbReference type="EMBL" id="SMO70180.1"/>
    </source>
</evidence>
<dbReference type="PANTHER" id="PTHR34218:SF4">
    <property type="entry name" value="ACYL-HOMOSERINE LACTONE ACYLASE QUIP"/>
    <property type="match status" value="1"/>
</dbReference>
<keyword evidence="4" id="KW-0812">Transmembrane</keyword>
<evidence type="ECO:0000256" key="2">
    <source>
        <dbReference type="ARBA" id="ARBA00022801"/>
    </source>
</evidence>
<reference evidence="5 6" key="1">
    <citation type="submission" date="2017-05" db="EMBL/GenBank/DDBJ databases">
        <authorList>
            <person name="Varghese N."/>
            <person name="Submissions S."/>
        </authorList>
    </citation>
    <scope>NUCLEOTIDE SEQUENCE [LARGE SCALE GENOMIC DNA]</scope>
    <source>
        <strain evidence="5 6">DSM 45474</strain>
    </source>
</reference>
<evidence type="ECO:0000256" key="3">
    <source>
        <dbReference type="ARBA" id="ARBA00023145"/>
    </source>
</evidence>
<dbReference type="InterPro" id="IPR043147">
    <property type="entry name" value="Penicillin_amidase_A-knob"/>
</dbReference>
<dbReference type="EMBL" id="FXTI01000006">
    <property type="protein sequence ID" value="SMO70180.1"/>
    <property type="molecule type" value="Genomic_DNA"/>
</dbReference>
<dbReference type="PANTHER" id="PTHR34218">
    <property type="entry name" value="PEPTIDASE S45 PENICILLIN AMIDASE"/>
    <property type="match status" value="1"/>
</dbReference>
<dbReference type="OrthoDB" id="9759796at2"/>
<dbReference type="InterPro" id="IPR002692">
    <property type="entry name" value="S45"/>
</dbReference>
<dbReference type="Pfam" id="PF01804">
    <property type="entry name" value="Penicil_amidase"/>
    <property type="match status" value="1"/>
</dbReference>
<keyword evidence="4" id="KW-0472">Membrane</keyword>
<feature type="transmembrane region" description="Helical" evidence="4">
    <location>
        <begin position="6"/>
        <end position="24"/>
    </location>
</feature>
<gene>
    <name evidence="5" type="ORF">SAMN06264849_10618</name>
</gene>
<dbReference type="InterPro" id="IPR029055">
    <property type="entry name" value="Ntn_hydrolases_N"/>
</dbReference>
<name>A0A521DGX7_9BACL</name>
<protein>
    <submittedName>
        <fullName evidence="5">Acyl-homoserine lactone (AHL) acylase PvdQ</fullName>
    </submittedName>
</protein>
<keyword evidence="4" id="KW-1133">Transmembrane helix</keyword>